<feature type="transmembrane region" description="Helical" evidence="1">
    <location>
        <begin position="12"/>
        <end position="36"/>
    </location>
</feature>
<dbReference type="EMBL" id="UAWC01000024">
    <property type="protein sequence ID" value="SQB35471.1"/>
    <property type="molecule type" value="Genomic_DNA"/>
</dbReference>
<name>A0A2X2WBV8_CLOCO</name>
<organism evidence="2 3">
    <name type="scientific">Clostridium cochlearium</name>
    <dbReference type="NCBI Taxonomy" id="1494"/>
    <lineage>
        <taxon>Bacteria</taxon>
        <taxon>Bacillati</taxon>
        <taxon>Bacillota</taxon>
        <taxon>Clostridia</taxon>
        <taxon>Eubacteriales</taxon>
        <taxon>Clostridiaceae</taxon>
        <taxon>Clostridium</taxon>
    </lineage>
</organism>
<dbReference type="InterPro" id="IPR010699">
    <property type="entry name" value="DUF1275"/>
</dbReference>
<dbReference type="AlphaFoldDB" id="A0A2X2WBV8"/>
<dbReference type="Proteomes" id="UP000250223">
    <property type="component" value="Unassembled WGS sequence"/>
</dbReference>
<evidence type="ECO:0000256" key="1">
    <source>
        <dbReference type="SAM" id="Phobius"/>
    </source>
</evidence>
<feature type="transmembrane region" description="Helical" evidence="1">
    <location>
        <begin position="57"/>
        <end position="76"/>
    </location>
</feature>
<sequence length="231" mass="25400">MNNKLKFKFSTQINIIGFILVMMAGWIDTVGVNLFLTERSSFMSGRGAILGYFAYKGNLKAFISILLVIISFIIGACMSTKITKKTGLTGGLSLSGILIIIASFCNNYNKITMATILIPMAMGSQNAATSLTPINRTTHLTGPTTDIGINIAERNWNTVIFWILRWIAFPLGAIIGLSLVHMVNNQIIHTSTTLFLPAIIIILTGIIQKLTFDIPLLDEVSELQEKEIINF</sequence>
<proteinExistence type="predicted"/>
<reference evidence="2 3" key="1">
    <citation type="submission" date="2018-06" db="EMBL/GenBank/DDBJ databases">
        <authorList>
            <consortium name="Pathogen Informatics"/>
            <person name="Doyle S."/>
        </authorList>
    </citation>
    <scope>NUCLEOTIDE SEQUENCE [LARGE SCALE GENOMIC DNA]</scope>
    <source>
        <strain evidence="2 3">NCTC13028</strain>
    </source>
</reference>
<keyword evidence="1" id="KW-0812">Transmembrane</keyword>
<accession>A0A2X2WBV8</accession>
<feature type="transmembrane region" description="Helical" evidence="1">
    <location>
        <begin position="159"/>
        <end position="181"/>
    </location>
</feature>
<dbReference type="Pfam" id="PF06912">
    <property type="entry name" value="DUF1275"/>
    <property type="match status" value="1"/>
</dbReference>
<dbReference type="RefSeq" id="WP_160110548.1">
    <property type="nucleotide sequence ID" value="NZ_CP173238.1"/>
</dbReference>
<dbReference type="PANTHER" id="PTHR37314">
    <property type="entry name" value="SLR0142 PROTEIN"/>
    <property type="match status" value="1"/>
</dbReference>
<feature type="transmembrane region" description="Helical" evidence="1">
    <location>
        <begin position="88"/>
        <end position="108"/>
    </location>
</feature>
<evidence type="ECO:0000313" key="2">
    <source>
        <dbReference type="EMBL" id="SQB35471.1"/>
    </source>
</evidence>
<evidence type="ECO:0000313" key="3">
    <source>
        <dbReference type="Proteomes" id="UP000250223"/>
    </source>
</evidence>
<feature type="transmembrane region" description="Helical" evidence="1">
    <location>
        <begin position="187"/>
        <end position="207"/>
    </location>
</feature>
<protein>
    <submittedName>
        <fullName evidence="2">Predicted membrane protein</fullName>
    </submittedName>
</protein>
<keyword evidence="1" id="KW-0472">Membrane</keyword>
<dbReference type="PANTHER" id="PTHR37314:SF4">
    <property type="entry name" value="UPF0700 TRANSMEMBRANE PROTEIN YOAK"/>
    <property type="match status" value="1"/>
</dbReference>
<gene>
    <name evidence="2" type="ORF">NCTC13028_01979</name>
</gene>
<keyword evidence="1" id="KW-1133">Transmembrane helix</keyword>